<keyword evidence="1" id="KW-1133">Transmembrane helix</keyword>
<proteinExistence type="predicted"/>
<feature type="transmembrane region" description="Helical" evidence="1">
    <location>
        <begin position="7"/>
        <end position="27"/>
    </location>
</feature>
<comment type="caution">
    <text evidence="2">The sequence shown here is derived from an EMBL/GenBank/DDBJ whole genome shotgun (WGS) entry which is preliminary data.</text>
</comment>
<dbReference type="EMBL" id="PXZH01000002">
    <property type="protein sequence ID" value="RST89152.1"/>
    <property type="molecule type" value="Genomic_DNA"/>
</dbReference>
<dbReference type="Proteomes" id="UP000277864">
    <property type="component" value="Unassembled WGS sequence"/>
</dbReference>
<keyword evidence="3" id="KW-1185">Reference proteome</keyword>
<dbReference type="RefSeq" id="WP_125943085.1">
    <property type="nucleotide sequence ID" value="NZ_PXZH01000002.1"/>
</dbReference>
<keyword evidence="1" id="KW-0472">Membrane</keyword>
<keyword evidence="1" id="KW-0812">Transmembrane</keyword>
<organism evidence="2 3">
    <name type="scientific">Vagococcus humatus</name>
    <dbReference type="NCBI Taxonomy" id="1889241"/>
    <lineage>
        <taxon>Bacteria</taxon>
        <taxon>Bacillati</taxon>
        <taxon>Bacillota</taxon>
        <taxon>Bacilli</taxon>
        <taxon>Lactobacillales</taxon>
        <taxon>Enterococcaceae</taxon>
        <taxon>Vagococcus</taxon>
    </lineage>
</organism>
<evidence type="ECO:0000313" key="3">
    <source>
        <dbReference type="Proteomes" id="UP000277864"/>
    </source>
</evidence>
<protein>
    <submittedName>
        <fullName evidence="2">Uncharacterized protein</fullName>
    </submittedName>
</protein>
<sequence length="66" mass="7541">MTIENIFKYTCTVVGFIIVTGLLFTMLGGLIGFTIHIILPLIFVVWLSRFFFKESPATQPTYKQSH</sequence>
<accession>A0A3R9YCF0</accession>
<gene>
    <name evidence="2" type="ORF">C7P63_05075</name>
</gene>
<dbReference type="AlphaFoldDB" id="A0A3R9YCF0"/>
<name>A0A3R9YCF0_9ENTE</name>
<evidence type="ECO:0000256" key="1">
    <source>
        <dbReference type="SAM" id="Phobius"/>
    </source>
</evidence>
<evidence type="ECO:0000313" key="2">
    <source>
        <dbReference type="EMBL" id="RST89152.1"/>
    </source>
</evidence>
<reference evidence="2 3" key="1">
    <citation type="submission" date="2018-03" db="EMBL/GenBank/DDBJ databases">
        <authorList>
            <person name="Gulvik C.A."/>
        </authorList>
    </citation>
    <scope>NUCLEOTIDE SEQUENCE [LARGE SCALE GENOMIC DNA]</scope>
    <source>
        <strain evidence="2 3">JCM 31581</strain>
    </source>
</reference>